<feature type="transmembrane region" description="Helical" evidence="6">
    <location>
        <begin position="236"/>
        <end position="262"/>
    </location>
</feature>
<evidence type="ECO:0000313" key="7">
    <source>
        <dbReference type="EMBL" id="MFC6951369.1"/>
    </source>
</evidence>
<dbReference type="AlphaFoldDB" id="A0ABD5VCW2"/>
<dbReference type="RefSeq" id="WP_336348404.1">
    <property type="nucleotide sequence ID" value="NZ_JAZAQL010000001.1"/>
</dbReference>
<dbReference type="InterPro" id="IPR001727">
    <property type="entry name" value="GDT1-like"/>
</dbReference>
<protein>
    <submittedName>
        <fullName evidence="7">TMEM165/GDT1 family protein</fullName>
    </submittedName>
</protein>
<evidence type="ECO:0000256" key="6">
    <source>
        <dbReference type="SAM" id="Phobius"/>
    </source>
</evidence>
<name>A0ABD5VCW2_9EURY</name>
<evidence type="ECO:0000256" key="5">
    <source>
        <dbReference type="ARBA" id="ARBA00023136"/>
    </source>
</evidence>
<feature type="transmembrane region" description="Helical" evidence="6">
    <location>
        <begin position="208"/>
        <end position="229"/>
    </location>
</feature>
<dbReference type="GO" id="GO:0016020">
    <property type="term" value="C:membrane"/>
    <property type="evidence" value="ECO:0007669"/>
    <property type="project" value="UniProtKB-SubCell"/>
</dbReference>
<comment type="subcellular location">
    <subcellularLocation>
        <location evidence="1">Membrane</location>
        <topology evidence="1">Multi-pass membrane protein</topology>
    </subcellularLocation>
</comment>
<feature type="transmembrane region" description="Helical" evidence="6">
    <location>
        <begin position="35"/>
        <end position="55"/>
    </location>
</feature>
<dbReference type="Pfam" id="PF01169">
    <property type="entry name" value="GDT1"/>
    <property type="match status" value="2"/>
</dbReference>
<keyword evidence="5 6" id="KW-0472">Membrane</keyword>
<keyword evidence="4 6" id="KW-1133">Transmembrane helix</keyword>
<accession>A0ABD5VCW2</accession>
<comment type="caution">
    <text evidence="7">The sequence shown here is derived from an EMBL/GenBank/DDBJ whole genome shotgun (WGS) entry which is preliminary data.</text>
</comment>
<evidence type="ECO:0000256" key="2">
    <source>
        <dbReference type="ARBA" id="ARBA00009190"/>
    </source>
</evidence>
<dbReference type="Proteomes" id="UP001596395">
    <property type="component" value="Unassembled WGS sequence"/>
</dbReference>
<evidence type="ECO:0000313" key="8">
    <source>
        <dbReference type="Proteomes" id="UP001596395"/>
    </source>
</evidence>
<keyword evidence="3 6" id="KW-0812">Transmembrane</keyword>
<organism evidence="7 8">
    <name type="scientific">Halorubellus litoreus</name>
    <dbReference type="NCBI Taxonomy" id="755308"/>
    <lineage>
        <taxon>Archaea</taxon>
        <taxon>Methanobacteriati</taxon>
        <taxon>Methanobacteriota</taxon>
        <taxon>Stenosarchaea group</taxon>
        <taxon>Halobacteria</taxon>
        <taxon>Halobacteriales</taxon>
        <taxon>Halorubellaceae</taxon>
        <taxon>Halorubellus</taxon>
    </lineage>
</organism>
<evidence type="ECO:0000256" key="3">
    <source>
        <dbReference type="ARBA" id="ARBA00022692"/>
    </source>
</evidence>
<sequence length="263" mass="27550">MSAVPFWELVVIALVAQLTVLPGEKVQFIIAGLSTRYNPLVVVAAAGSAFALWTVVEIQVGGVIQQVLPGVWLTVFTGAMFLVFAVLLYRSAPEKGQSASEAAVGAETDGGVVQDEDAGGLLAGDADDVTVFGREVPNALGGFVPIFAMMLTGEFGDKTQIITITLAAEYGARAGIWVGEMLAIIPVSIANAYFFYTFSHRFDVRKAHFVGAGVFAFFAFDTALALVFDVSLWERFVAAVTAAVAPLLDAVAGVLPAALAVAL</sequence>
<feature type="transmembrane region" description="Helical" evidence="6">
    <location>
        <begin position="174"/>
        <end position="196"/>
    </location>
</feature>
<keyword evidence="8" id="KW-1185">Reference proteome</keyword>
<evidence type="ECO:0000256" key="4">
    <source>
        <dbReference type="ARBA" id="ARBA00022989"/>
    </source>
</evidence>
<comment type="similarity">
    <text evidence="2">Belongs to the GDT1 family.</text>
</comment>
<evidence type="ECO:0000256" key="1">
    <source>
        <dbReference type="ARBA" id="ARBA00004141"/>
    </source>
</evidence>
<dbReference type="PANTHER" id="PTHR12608:SF1">
    <property type="entry name" value="TRANSMEMBRANE PROTEIN 165"/>
    <property type="match status" value="1"/>
</dbReference>
<reference evidence="7 8" key="1">
    <citation type="journal article" date="2019" name="Int. J. Syst. Evol. Microbiol.">
        <title>The Global Catalogue of Microorganisms (GCM) 10K type strain sequencing project: providing services to taxonomists for standard genome sequencing and annotation.</title>
        <authorList>
            <consortium name="The Broad Institute Genomics Platform"/>
            <consortium name="The Broad Institute Genome Sequencing Center for Infectious Disease"/>
            <person name="Wu L."/>
            <person name="Ma J."/>
        </authorList>
    </citation>
    <scope>NUCLEOTIDE SEQUENCE [LARGE SCALE GENOMIC DNA]</scope>
    <source>
        <strain evidence="7 8">GX26</strain>
    </source>
</reference>
<feature type="transmembrane region" description="Helical" evidence="6">
    <location>
        <begin position="67"/>
        <end position="89"/>
    </location>
</feature>
<dbReference type="EMBL" id="JBHSXN010000001">
    <property type="protein sequence ID" value="MFC6951369.1"/>
    <property type="molecule type" value="Genomic_DNA"/>
</dbReference>
<gene>
    <name evidence="7" type="ORF">ACFQGB_00705</name>
</gene>
<proteinExistence type="inferred from homology"/>
<dbReference type="PANTHER" id="PTHR12608">
    <property type="entry name" value="TRANSMEMBRANE PROTEIN HTP-1 RELATED"/>
    <property type="match status" value="1"/>
</dbReference>
<feature type="transmembrane region" description="Helical" evidence="6">
    <location>
        <begin position="6"/>
        <end position="23"/>
    </location>
</feature>